<dbReference type="InterPro" id="IPR050256">
    <property type="entry name" value="Glycosyltransferase_2"/>
</dbReference>
<keyword evidence="2" id="KW-1003">Cell membrane</keyword>
<evidence type="ECO:0000256" key="6">
    <source>
        <dbReference type="ARBA" id="ARBA00022985"/>
    </source>
</evidence>
<dbReference type="Proteomes" id="UP001281130">
    <property type="component" value="Unassembled WGS sequence"/>
</dbReference>
<evidence type="ECO:0000256" key="1">
    <source>
        <dbReference type="ARBA" id="ARBA00006739"/>
    </source>
</evidence>
<evidence type="ECO:0000256" key="7">
    <source>
        <dbReference type="ARBA" id="ARBA00022989"/>
    </source>
</evidence>
<dbReference type="Pfam" id="PF00535">
    <property type="entry name" value="Glycos_transf_2"/>
    <property type="match status" value="1"/>
</dbReference>
<keyword evidence="8 10" id="KW-0472">Membrane</keyword>
<accession>A0AB35T0Q6</accession>
<dbReference type="AlphaFoldDB" id="A0AB35T0Q6"/>
<feature type="transmembrane region" description="Helical" evidence="10">
    <location>
        <begin position="294"/>
        <end position="315"/>
    </location>
</feature>
<comment type="similarity">
    <text evidence="1">Belongs to the glycosyltransferase 2 family.</text>
</comment>
<dbReference type="PROSITE" id="PS50006">
    <property type="entry name" value="FHA_DOMAIN"/>
    <property type="match status" value="1"/>
</dbReference>
<sequence>MQRERQQHAEERRVEERQESVALRPGGEFDGVSVVVPVFNEAECIERTHAEIETALDGIPHEIIYVDDGSTDGTGAILETLVARSEEVGVIRFRRNFGKSAALAAGFSRVRYRTVATMDADLQDDPREIPRLLEKMFEEDLDLVSGWKRDRKDPLEKRVPSKLFNRTTQVLTGVRLNDFNCGLKVYRTEVVREVTLYGELHRYIPALAHYRGFRVGEEVVNHRPRGGGSSKFGFERYVRGMFDLMSIVFLGLYQRRPLHLFGGIGLAISSVGVAICAYLTVLKFAGYGIGDRPLLILGVLLIIVGVQSVSFGLIAELIARTSYASSEPPYSISREMRGAANRPDLHPEIRNGNPSPAGGLPEGEFPETGLRTSRNEV</sequence>
<evidence type="ECO:0000256" key="2">
    <source>
        <dbReference type="ARBA" id="ARBA00022475"/>
    </source>
</evidence>
<dbReference type="EC" id="2.4.-.-" evidence="12"/>
<protein>
    <submittedName>
        <fullName evidence="12">Glycosyltransferase family 2 protein</fullName>
        <ecNumber evidence="12">2.4.-.-</ecNumber>
    </submittedName>
</protein>
<feature type="compositionally biased region" description="Basic and acidic residues" evidence="9">
    <location>
        <begin position="1"/>
        <end position="19"/>
    </location>
</feature>
<reference evidence="12" key="1">
    <citation type="submission" date="2023-11" db="EMBL/GenBank/DDBJ databases">
        <title>MicrobeMod: A computational toolkit for identifying prokaryotic methylation and restriction-modification with nanopore sequencing.</title>
        <authorList>
            <person name="Crits-Christoph A."/>
            <person name="Kang S.C."/>
            <person name="Lee H."/>
            <person name="Ostrov N."/>
        </authorList>
    </citation>
    <scope>NUCLEOTIDE SEQUENCE</scope>
    <source>
        <strain evidence="12">ATCC 51242</strain>
    </source>
</reference>
<keyword evidence="5 10" id="KW-0812">Transmembrane</keyword>
<name>A0AB35T0Q6_RUBRA</name>
<gene>
    <name evidence="12" type="ORF">SIL72_05330</name>
</gene>
<dbReference type="GO" id="GO:0005886">
    <property type="term" value="C:plasma membrane"/>
    <property type="evidence" value="ECO:0007669"/>
    <property type="project" value="TreeGrafter"/>
</dbReference>
<feature type="domain" description="FHA" evidence="11">
    <location>
        <begin position="23"/>
        <end position="74"/>
    </location>
</feature>
<dbReference type="CDD" id="cd04187">
    <property type="entry name" value="DPM1_like_bac"/>
    <property type="match status" value="1"/>
</dbReference>
<dbReference type="InterPro" id="IPR001173">
    <property type="entry name" value="Glyco_trans_2-like"/>
</dbReference>
<evidence type="ECO:0000256" key="10">
    <source>
        <dbReference type="SAM" id="Phobius"/>
    </source>
</evidence>
<dbReference type="InterPro" id="IPR029044">
    <property type="entry name" value="Nucleotide-diphossugar_trans"/>
</dbReference>
<evidence type="ECO:0000256" key="8">
    <source>
        <dbReference type="ARBA" id="ARBA00023136"/>
    </source>
</evidence>
<dbReference type="GO" id="GO:0099621">
    <property type="term" value="F:undecaprenyl-phosphate 4-deoxy-4-formamido-L-arabinose transferase activity"/>
    <property type="evidence" value="ECO:0007669"/>
    <property type="project" value="TreeGrafter"/>
</dbReference>
<evidence type="ECO:0000313" key="13">
    <source>
        <dbReference type="Proteomes" id="UP001281130"/>
    </source>
</evidence>
<feature type="region of interest" description="Disordered" evidence="9">
    <location>
        <begin position="1"/>
        <end position="22"/>
    </location>
</feature>
<evidence type="ECO:0000256" key="3">
    <source>
        <dbReference type="ARBA" id="ARBA00022676"/>
    </source>
</evidence>
<organism evidence="12 13">
    <name type="scientific">Rubrobacter radiotolerans</name>
    <name type="common">Arthrobacter radiotolerans</name>
    <dbReference type="NCBI Taxonomy" id="42256"/>
    <lineage>
        <taxon>Bacteria</taxon>
        <taxon>Bacillati</taxon>
        <taxon>Actinomycetota</taxon>
        <taxon>Rubrobacteria</taxon>
        <taxon>Rubrobacterales</taxon>
        <taxon>Rubrobacteraceae</taxon>
        <taxon>Rubrobacter</taxon>
    </lineage>
</organism>
<evidence type="ECO:0000259" key="11">
    <source>
        <dbReference type="PROSITE" id="PS50006"/>
    </source>
</evidence>
<keyword evidence="7 10" id="KW-1133">Transmembrane helix</keyword>
<feature type="transmembrane region" description="Helical" evidence="10">
    <location>
        <begin position="260"/>
        <end position="282"/>
    </location>
</feature>
<evidence type="ECO:0000313" key="12">
    <source>
        <dbReference type="EMBL" id="MDX5893449.1"/>
    </source>
</evidence>
<dbReference type="PANTHER" id="PTHR48090">
    <property type="entry name" value="UNDECAPRENYL-PHOSPHATE 4-DEOXY-4-FORMAMIDO-L-ARABINOSE TRANSFERASE-RELATED"/>
    <property type="match status" value="1"/>
</dbReference>
<dbReference type="GO" id="GO:0009103">
    <property type="term" value="P:lipopolysaccharide biosynthetic process"/>
    <property type="evidence" value="ECO:0007669"/>
    <property type="project" value="UniProtKB-KW"/>
</dbReference>
<proteinExistence type="inferred from homology"/>
<evidence type="ECO:0000256" key="4">
    <source>
        <dbReference type="ARBA" id="ARBA00022679"/>
    </source>
</evidence>
<evidence type="ECO:0000256" key="5">
    <source>
        <dbReference type="ARBA" id="ARBA00022692"/>
    </source>
</evidence>
<keyword evidence="3 12" id="KW-0328">Glycosyltransferase</keyword>
<feature type="region of interest" description="Disordered" evidence="9">
    <location>
        <begin position="342"/>
        <end position="377"/>
    </location>
</feature>
<keyword evidence="4 12" id="KW-0808">Transferase</keyword>
<dbReference type="PANTHER" id="PTHR48090:SF3">
    <property type="entry name" value="UNDECAPRENYL-PHOSPHATE 4-DEOXY-4-FORMAMIDO-L-ARABINOSE TRANSFERASE"/>
    <property type="match status" value="1"/>
</dbReference>
<dbReference type="RefSeq" id="WP_084263684.1">
    <property type="nucleotide sequence ID" value="NZ_CP007514.1"/>
</dbReference>
<comment type="caution">
    <text evidence="12">The sequence shown here is derived from an EMBL/GenBank/DDBJ whole genome shotgun (WGS) entry which is preliminary data.</text>
</comment>
<dbReference type="InterPro" id="IPR000253">
    <property type="entry name" value="FHA_dom"/>
</dbReference>
<dbReference type="EMBL" id="JAWXXX010000001">
    <property type="protein sequence ID" value="MDX5893449.1"/>
    <property type="molecule type" value="Genomic_DNA"/>
</dbReference>
<dbReference type="Gene3D" id="3.90.550.10">
    <property type="entry name" value="Spore Coat Polysaccharide Biosynthesis Protein SpsA, Chain A"/>
    <property type="match status" value="1"/>
</dbReference>
<evidence type="ECO:0000256" key="9">
    <source>
        <dbReference type="SAM" id="MobiDB-lite"/>
    </source>
</evidence>
<dbReference type="SUPFAM" id="SSF53448">
    <property type="entry name" value="Nucleotide-diphospho-sugar transferases"/>
    <property type="match status" value="1"/>
</dbReference>
<keyword evidence="6" id="KW-0448">Lipopolysaccharide biosynthesis</keyword>